<dbReference type="InterPro" id="IPR000182">
    <property type="entry name" value="GNAT_dom"/>
</dbReference>
<dbReference type="PANTHER" id="PTHR42791:SF2">
    <property type="entry name" value="N-ACETYLTRANSFERASE DOMAIN-CONTAINING PROTEIN"/>
    <property type="match status" value="1"/>
</dbReference>
<evidence type="ECO:0000259" key="1">
    <source>
        <dbReference type="PROSITE" id="PS51186"/>
    </source>
</evidence>
<reference evidence="2 3" key="1">
    <citation type="submission" date="2016-04" db="EMBL/GenBank/DDBJ databases">
        <title>A degradative enzymes factory behind the ericoid mycorrhizal symbiosis.</title>
        <authorList>
            <consortium name="DOE Joint Genome Institute"/>
            <person name="Martino E."/>
            <person name="Morin E."/>
            <person name="Grelet G."/>
            <person name="Kuo A."/>
            <person name="Kohler A."/>
            <person name="Daghino S."/>
            <person name="Barry K."/>
            <person name="Choi C."/>
            <person name="Cichocki N."/>
            <person name="Clum A."/>
            <person name="Copeland A."/>
            <person name="Hainaut M."/>
            <person name="Haridas S."/>
            <person name="Labutti K."/>
            <person name="Lindquist E."/>
            <person name="Lipzen A."/>
            <person name="Khouja H.-R."/>
            <person name="Murat C."/>
            <person name="Ohm R."/>
            <person name="Olson A."/>
            <person name="Spatafora J."/>
            <person name="Veneault-Fourrey C."/>
            <person name="Henrissat B."/>
            <person name="Grigoriev I."/>
            <person name="Martin F."/>
            <person name="Perotto S."/>
        </authorList>
    </citation>
    <scope>NUCLEOTIDE SEQUENCE [LARGE SCALE GENOMIC DNA]</scope>
    <source>
        <strain evidence="2 3">F</strain>
    </source>
</reference>
<dbReference type="AlphaFoldDB" id="A0A2J6R196"/>
<dbReference type="PROSITE" id="PS51186">
    <property type="entry name" value="GNAT"/>
    <property type="match status" value="1"/>
</dbReference>
<dbReference type="InterPro" id="IPR016181">
    <property type="entry name" value="Acyl_CoA_acyltransferase"/>
</dbReference>
<dbReference type="PANTHER" id="PTHR42791">
    <property type="entry name" value="GNAT FAMILY ACETYLTRANSFERASE"/>
    <property type="match status" value="1"/>
</dbReference>
<organism evidence="2 3">
    <name type="scientific">Hyaloscypha variabilis (strain UAMH 11265 / GT02V1 / F)</name>
    <name type="common">Meliniomyces variabilis</name>
    <dbReference type="NCBI Taxonomy" id="1149755"/>
    <lineage>
        <taxon>Eukaryota</taxon>
        <taxon>Fungi</taxon>
        <taxon>Dikarya</taxon>
        <taxon>Ascomycota</taxon>
        <taxon>Pezizomycotina</taxon>
        <taxon>Leotiomycetes</taxon>
        <taxon>Helotiales</taxon>
        <taxon>Hyaloscyphaceae</taxon>
        <taxon>Hyaloscypha</taxon>
        <taxon>Hyaloscypha variabilis</taxon>
    </lineage>
</organism>
<dbReference type="Gene3D" id="3.40.630.30">
    <property type="match status" value="1"/>
</dbReference>
<gene>
    <name evidence="2" type="ORF">L207DRAFT_590574</name>
</gene>
<accession>A0A2J6R196</accession>
<dbReference type="EMBL" id="KZ613959">
    <property type="protein sequence ID" value="PMD32281.1"/>
    <property type="molecule type" value="Genomic_DNA"/>
</dbReference>
<dbReference type="CDD" id="cd04301">
    <property type="entry name" value="NAT_SF"/>
    <property type="match status" value="1"/>
</dbReference>
<evidence type="ECO:0000313" key="2">
    <source>
        <dbReference type="EMBL" id="PMD32281.1"/>
    </source>
</evidence>
<dbReference type="Proteomes" id="UP000235786">
    <property type="component" value="Unassembled WGS sequence"/>
</dbReference>
<dbReference type="OrthoDB" id="2832510at2759"/>
<keyword evidence="3" id="KW-1185">Reference proteome</keyword>
<keyword evidence="2" id="KW-0808">Transferase</keyword>
<proteinExistence type="predicted"/>
<dbReference type="SUPFAM" id="SSF55729">
    <property type="entry name" value="Acyl-CoA N-acyltransferases (Nat)"/>
    <property type="match status" value="1"/>
</dbReference>
<dbReference type="Pfam" id="PF00583">
    <property type="entry name" value="Acetyltransf_1"/>
    <property type="match status" value="1"/>
</dbReference>
<dbReference type="InterPro" id="IPR052523">
    <property type="entry name" value="Trichothecene_AcTrans"/>
</dbReference>
<name>A0A2J6R196_HYAVF</name>
<keyword evidence="2" id="KW-0012">Acyltransferase</keyword>
<sequence length="208" mass="22869">MASSLVIRPATSKDLPRIAQIDIAANPVHPLVSLPWAHPDDAYAVFFPRYELFFSAPFMHFLVAEEIKGGAEAEIVGFASWKEEGENEEPEYNPEIPESANGALIGYLIGEIEAHKKGLGVQGLAELESFGVAPEHQRKGVGAAMLKVVLEEVDKRGGKMFVNSTEAGKGLYEKFGWRSFGEVRIDLSEFGIKKPYVTWDMMREVGGA</sequence>
<evidence type="ECO:0000313" key="3">
    <source>
        <dbReference type="Proteomes" id="UP000235786"/>
    </source>
</evidence>
<feature type="domain" description="N-acetyltransferase" evidence="1">
    <location>
        <begin position="5"/>
        <end position="197"/>
    </location>
</feature>
<dbReference type="GO" id="GO:0016747">
    <property type="term" value="F:acyltransferase activity, transferring groups other than amino-acyl groups"/>
    <property type="evidence" value="ECO:0007669"/>
    <property type="project" value="InterPro"/>
</dbReference>
<protein>
    <submittedName>
        <fullName evidence="2">Acyl-CoA N-acyltransferase</fullName>
    </submittedName>
</protein>